<dbReference type="Proteomes" id="UP000509448">
    <property type="component" value="Chromosome"/>
</dbReference>
<evidence type="ECO:0000313" key="4">
    <source>
        <dbReference type="Proteomes" id="UP000509448"/>
    </source>
</evidence>
<evidence type="ECO:0000313" key="3">
    <source>
        <dbReference type="EMBL" id="BBE41480.1"/>
    </source>
</evidence>
<dbReference type="InterPro" id="IPR015797">
    <property type="entry name" value="NUDIX_hydrolase-like_dom_sf"/>
</dbReference>
<dbReference type="Pfam" id="PF00293">
    <property type="entry name" value="NUDIX"/>
    <property type="match status" value="1"/>
</dbReference>
<gene>
    <name evidence="3" type="ORF">NAS2_0066</name>
</gene>
<evidence type="ECO:0000259" key="2">
    <source>
        <dbReference type="PROSITE" id="PS51462"/>
    </source>
</evidence>
<evidence type="ECO:0000256" key="1">
    <source>
        <dbReference type="ARBA" id="ARBA00022801"/>
    </source>
</evidence>
<dbReference type="PRINTS" id="PR00502">
    <property type="entry name" value="NUDIXFAMILY"/>
</dbReference>
<dbReference type="KEGG" id="ccai:NAS2_0066"/>
<accession>A0A4V0P1E9</accession>
<dbReference type="InterPro" id="IPR020476">
    <property type="entry name" value="Nudix_hydrolase"/>
</dbReference>
<organism evidence="3 4">
    <name type="scientific">Conexivisphaera calida</name>
    <dbReference type="NCBI Taxonomy" id="1874277"/>
    <lineage>
        <taxon>Archaea</taxon>
        <taxon>Nitrososphaerota</taxon>
        <taxon>Conexivisphaeria</taxon>
        <taxon>Conexivisphaerales</taxon>
        <taxon>Conexivisphaeraceae</taxon>
        <taxon>Conexivisphaera</taxon>
    </lineage>
</organism>
<dbReference type="SUPFAM" id="SSF55811">
    <property type="entry name" value="Nudix"/>
    <property type="match status" value="1"/>
</dbReference>
<protein>
    <submittedName>
        <fullName evidence="3">NUDIX hydrolase</fullName>
    </submittedName>
</protein>
<dbReference type="InterPro" id="IPR020084">
    <property type="entry name" value="NUDIX_hydrolase_CS"/>
</dbReference>
<reference evidence="3 4" key="1">
    <citation type="journal article" date="2019" name="ISME J.">
        <title>Isolation and characterization of a thermophilic sulfur- and iron-reducing thaumarchaeote from a terrestrial acidic hot spring.</title>
        <authorList>
            <person name="Kato S."/>
            <person name="Itoh T."/>
            <person name="Yuki M."/>
            <person name="Nagamori M."/>
            <person name="Ohnishi M."/>
            <person name="Uematsu K."/>
            <person name="Suzuki K."/>
            <person name="Takashina T."/>
            <person name="Ohkuma M."/>
        </authorList>
    </citation>
    <scope>NUCLEOTIDE SEQUENCE [LARGE SCALE GENOMIC DNA]</scope>
    <source>
        <strain evidence="3 4">NAS-02</strain>
    </source>
</reference>
<dbReference type="Gene3D" id="3.90.79.10">
    <property type="entry name" value="Nucleoside Triphosphate Pyrophosphohydrolase"/>
    <property type="match status" value="1"/>
</dbReference>
<dbReference type="PROSITE" id="PS00893">
    <property type="entry name" value="NUDIX_BOX"/>
    <property type="match status" value="1"/>
</dbReference>
<dbReference type="EMBL" id="AP018732">
    <property type="protein sequence ID" value="BBE41480.1"/>
    <property type="molecule type" value="Genomic_DNA"/>
</dbReference>
<keyword evidence="1 3" id="KW-0378">Hydrolase</keyword>
<dbReference type="PANTHER" id="PTHR43736">
    <property type="entry name" value="ADP-RIBOSE PYROPHOSPHATASE"/>
    <property type="match status" value="1"/>
</dbReference>
<dbReference type="PANTHER" id="PTHR43736:SF1">
    <property type="entry name" value="DIHYDRONEOPTERIN TRIPHOSPHATE DIPHOSPHATASE"/>
    <property type="match status" value="1"/>
</dbReference>
<feature type="domain" description="Nudix hydrolase" evidence="2">
    <location>
        <begin position="7"/>
        <end position="142"/>
    </location>
</feature>
<proteinExistence type="predicted"/>
<sequence length="155" mass="16642">MAGVRYPVRPEVGVGALVTLNGRVLLIKRSNPPGKGKWSVPGGHLELGENIYHAAARELEEETGVIGEPLGVVGISELIERDEHEVVLYHYVLVDVLIDPRTSPDKASARSDASDIVFISLNDALGMDLTNSARGLLERLAAGDVKLLHVSTWSG</sequence>
<dbReference type="CDD" id="cd04673">
    <property type="entry name" value="NUDIX_ADPRase"/>
    <property type="match status" value="1"/>
</dbReference>
<dbReference type="AlphaFoldDB" id="A0A4V0P1E9"/>
<name>A0A4V0P1E9_9ARCH</name>
<dbReference type="InterPro" id="IPR000086">
    <property type="entry name" value="NUDIX_hydrolase_dom"/>
</dbReference>
<keyword evidence="4" id="KW-1185">Reference proteome</keyword>
<dbReference type="PROSITE" id="PS51462">
    <property type="entry name" value="NUDIX"/>
    <property type="match status" value="1"/>
</dbReference>
<dbReference type="GO" id="GO:0016787">
    <property type="term" value="F:hydrolase activity"/>
    <property type="evidence" value="ECO:0007669"/>
    <property type="project" value="UniProtKB-KW"/>
</dbReference>